<protein>
    <recommendedName>
        <fullName evidence="11">Mitochondrial 2-oxoglutarate/malate carrier protein</fullName>
    </recommendedName>
</protein>
<dbReference type="FunCoup" id="A0A6P8ZWN9">
    <property type="interactions" value="971"/>
</dbReference>
<evidence type="ECO:0000256" key="7">
    <source>
        <dbReference type="ARBA" id="ARBA00022989"/>
    </source>
</evidence>
<evidence type="ECO:0000256" key="12">
    <source>
        <dbReference type="ARBA" id="ARBA00050120"/>
    </source>
</evidence>
<accession>A0A6P8ZWN9</accession>
<dbReference type="PANTHER" id="PTHR45618">
    <property type="entry name" value="MITOCHONDRIAL DICARBOXYLATE CARRIER-RELATED"/>
    <property type="match status" value="1"/>
</dbReference>
<feature type="repeat" description="Solcar" evidence="16">
    <location>
        <begin position="4"/>
        <end position="93"/>
    </location>
</feature>
<feature type="repeat" description="Solcar" evidence="16">
    <location>
        <begin position="201"/>
        <end position="290"/>
    </location>
</feature>
<comment type="similarity">
    <text evidence="2 17">Belongs to the mitochondrial carrier (TC 2.A.29) family.</text>
</comment>
<evidence type="ECO:0000256" key="16">
    <source>
        <dbReference type="PROSITE-ProRule" id="PRU00282"/>
    </source>
</evidence>
<dbReference type="InterPro" id="IPR050391">
    <property type="entry name" value="Mito_Metabolite_Transporter"/>
</dbReference>
<dbReference type="KEGG" id="tpal:117650061"/>
<dbReference type="GO" id="GO:0015297">
    <property type="term" value="F:antiporter activity"/>
    <property type="evidence" value="ECO:0007669"/>
    <property type="project" value="UniProtKB-KW"/>
</dbReference>
<sequence length="291" mass="31534">MSKVSYSQQFIIGGSAGSLATCFVHPMDVVKNRMQVSGIGSKVKEHKTSFHAMRAILKNEGLTAMYSGLTAGLLRQATYTTTRLGVNNILTDVATSNGVKPNFMLKLMVGATAGVVGSFVGNPAELALVRMTTDGRLPPAERRNYRNAIVALVRIVQEEGFLALTKGAVPTMGRAAVVNAVQLGTYGEAKERFLETGYFQEGIKLHFCASMISGLATTIASMPLDIAKTRIQNMKVIDGKPQFSGTADVLKKVVGQEGVFALWKGFTPYYARLGPHTVLTFIFMEQLRKLF</sequence>
<feature type="repeat" description="Solcar" evidence="16">
    <location>
        <begin position="101"/>
        <end position="192"/>
    </location>
</feature>
<keyword evidence="5 16" id="KW-0812">Transmembrane</keyword>
<evidence type="ECO:0000256" key="10">
    <source>
        <dbReference type="ARBA" id="ARBA00036491"/>
    </source>
</evidence>
<comment type="catalytic activity">
    <reaction evidence="14">
        <text>malonate(in) + 2-oxoglutarate(out) = malonate(out) + 2-oxoglutarate(in)</text>
        <dbReference type="Rhea" id="RHEA:71591"/>
        <dbReference type="ChEBI" id="CHEBI:15792"/>
        <dbReference type="ChEBI" id="CHEBI:16810"/>
    </reaction>
</comment>
<comment type="catalytic activity">
    <reaction evidence="13">
        <text>maleate(in) + 2-oxoglutarate(out) = maleate(out) + 2-oxoglutarate(in)</text>
        <dbReference type="Rhea" id="RHEA:71599"/>
        <dbReference type="ChEBI" id="CHEBI:16810"/>
        <dbReference type="ChEBI" id="CHEBI:30780"/>
    </reaction>
</comment>
<dbReference type="SUPFAM" id="SSF103506">
    <property type="entry name" value="Mitochondrial carrier"/>
    <property type="match status" value="1"/>
</dbReference>
<dbReference type="GO" id="GO:0006869">
    <property type="term" value="P:lipid transport"/>
    <property type="evidence" value="ECO:0007669"/>
    <property type="project" value="UniProtKB-KW"/>
</dbReference>
<dbReference type="AlphaFoldDB" id="A0A6P8ZWN9"/>
<organism evidence="19">
    <name type="scientific">Thrips palmi</name>
    <name type="common">Melon thrips</name>
    <dbReference type="NCBI Taxonomy" id="161013"/>
    <lineage>
        <taxon>Eukaryota</taxon>
        <taxon>Metazoa</taxon>
        <taxon>Ecdysozoa</taxon>
        <taxon>Arthropoda</taxon>
        <taxon>Hexapoda</taxon>
        <taxon>Insecta</taxon>
        <taxon>Pterygota</taxon>
        <taxon>Neoptera</taxon>
        <taxon>Paraneoptera</taxon>
        <taxon>Thysanoptera</taxon>
        <taxon>Terebrantia</taxon>
        <taxon>Thripoidea</taxon>
        <taxon>Thripidae</taxon>
        <taxon>Thrips</taxon>
    </lineage>
</organism>
<evidence type="ECO:0000256" key="1">
    <source>
        <dbReference type="ARBA" id="ARBA00004141"/>
    </source>
</evidence>
<evidence type="ECO:0000256" key="15">
    <source>
        <dbReference type="ARBA" id="ARBA00052710"/>
    </source>
</evidence>
<dbReference type="InterPro" id="IPR018108">
    <property type="entry name" value="MCP_transmembrane"/>
</dbReference>
<comment type="catalytic activity">
    <reaction evidence="15">
        <text>succinate(in) + 2-oxoglutarate(out) = succinate(out) + 2-oxoglutarate(in)</text>
        <dbReference type="Rhea" id="RHEA:71595"/>
        <dbReference type="ChEBI" id="CHEBI:16810"/>
        <dbReference type="ChEBI" id="CHEBI:30031"/>
    </reaction>
</comment>
<name>A0A6P8ZWN9_THRPL</name>
<dbReference type="GO" id="GO:0016020">
    <property type="term" value="C:membrane"/>
    <property type="evidence" value="ECO:0007669"/>
    <property type="project" value="UniProtKB-SubCell"/>
</dbReference>
<evidence type="ECO:0000313" key="19">
    <source>
        <dbReference type="RefSeq" id="XP_034249236.1"/>
    </source>
</evidence>
<dbReference type="Pfam" id="PF00153">
    <property type="entry name" value="Mito_carr"/>
    <property type="match status" value="3"/>
</dbReference>
<evidence type="ECO:0000256" key="5">
    <source>
        <dbReference type="ARBA" id="ARBA00022692"/>
    </source>
</evidence>
<evidence type="ECO:0000256" key="13">
    <source>
        <dbReference type="ARBA" id="ARBA00050291"/>
    </source>
</evidence>
<evidence type="ECO:0000256" key="14">
    <source>
        <dbReference type="ARBA" id="ARBA00052538"/>
    </source>
</evidence>
<dbReference type="Gene3D" id="1.50.40.10">
    <property type="entry name" value="Mitochondrial carrier domain"/>
    <property type="match status" value="1"/>
</dbReference>
<evidence type="ECO:0000256" key="3">
    <source>
        <dbReference type="ARBA" id="ARBA00022448"/>
    </source>
</evidence>
<keyword evidence="18" id="KW-1185">Reference proteome</keyword>
<dbReference type="PROSITE" id="PS50920">
    <property type="entry name" value="SOLCAR"/>
    <property type="match status" value="3"/>
</dbReference>
<comment type="catalytic activity">
    <reaction evidence="10">
        <text>(S)-malate(in) + 2-oxoglutarate(out) = (S)-malate(out) + 2-oxoglutarate(in)</text>
        <dbReference type="Rhea" id="RHEA:71587"/>
        <dbReference type="ChEBI" id="CHEBI:15589"/>
        <dbReference type="ChEBI" id="CHEBI:16810"/>
    </reaction>
</comment>
<evidence type="ECO:0000313" key="18">
    <source>
        <dbReference type="Proteomes" id="UP000515158"/>
    </source>
</evidence>
<evidence type="ECO:0000256" key="9">
    <source>
        <dbReference type="ARBA" id="ARBA00023136"/>
    </source>
</evidence>
<evidence type="ECO:0000256" key="2">
    <source>
        <dbReference type="ARBA" id="ARBA00006375"/>
    </source>
</evidence>
<gene>
    <name evidence="19" type="primary">LOC117650061</name>
</gene>
<dbReference type="InterPro" id="IPR023395">
    <property type="entry name" value="MCP_dom_sf"/>
</dbReference>
<comment type="subcellular location">
    <subcellularLocation>
        <location evidence="1">Membrane</location>
        <topology evidence="1">Multi-pass membrane protein</topology>
    </subcellularLocation>
</comment>
<evidence type="ECO:0000256" key="11">
    <source>
        <dbReference type="ARBA" id="ARBA00040264"/>
    </source>
</evidence>
<dbReference type="InParanoid" id="A0A6P8ZWN9"/>
<keyword evidence="6" id="KW-0677">Repeat</keyword>
<dbReference type="GeneID" id="117650061"/>
<dbReference type="Proteomes" id="UP000515158">
    <property type="component" value="Unplaced"/>
</dbReference>
<evidence type="ECO:0000256" key="6">
    <source>
        <dbReference type="ARBA" id="ARBA00022737"/>
    </source>
</evidence>
<evidence type="ECO:0000256" key="8">
    <source>
        <dbReference type="ARBA" id="ARBA00023055"/>
    </source>
</evidence>
<reference evidence="19" key="1">
    <citation type="submission" date="2025-08" db="UniProtKB">
        <authorList>
            <consortium name="RefSeq"/>
        </authorList>
    </citation>
    <scope>IDENTIFICATION</scope>
    <source>
        <tissue evidence="19">Total insect</tissue>
    </source>
</reference>
<keyword evidence="4" id="KW-0050">Antiport</keyword>
<dbReference type="OrthoDB" id="448427at2759"/>
<evidence type="ECO:0000256" key="17">
    <source>
        <dbReference type="RuleBase" id="RU000488"/>
    </source>
</evidence>
<keyword evidence="8" id="KW-0445">Lipid transport</keyword>
<evidence type="ECO:0000256" key="4">
    <source>
        <dbReference type="ARBA" id="ARBA00022449"/>
    </source>
</evidence>
<keyword evidence="7" id="KW-1133">Transmembrane helix</keyword>
<keyword evidence="3 17" id="KW-0813">Transport</keyword>
<proteinExistence type="inferred from homology"/>
<dbReference type="FunFam" id="1.50.40.10:FF:000013">
    <property type="entry name" value="Mitochondrial 2-oxoglutarate/malate carrier protein-like protein"/>
    <property type="match status" value="1"/>
</dbReference>
<keyword evidence="9 16" id="KW-0472">Membrane</keyword>
<dbReference type="RefSeq" id="XP_034249236.1">
    <property type="nucleotide sequence ID" value="XM_034393345.1"/>
</dbReference>
<comment type="catalytic activity">
    <reaction evidence="12">
        <text>oxaloacetate(in) + 2-oxoglutarate(out) = oxaloacetate(out) + 2-oxoglutarate(in)</text>
        <dbReference type="Rhea" id="RHEA:71603"/>
        <dbReference type="ChEBI" id="CHEBI:16452"/>
        <dbReference type="ChEBI" id="CHEBI:16810"/>
    </reaction>
</comment>